<evidence type="ECO:0000313" key="2">
    <source>
        <dbReference type="Proteomes" id="UP000054937"/>
    </source>
</evidence>
<evidence type="ECO:0000313" key="1">
    <source>
        <dbReference type="EMBL" id="KRX02406.1"/>
    </source>
</evidence>
<dbReference type="InParanoid" id="A0A0V0QJM8"/>
<keyword evidence="2" id="KW-1185">Reference proteome</keyword>
<sequence length="164" mass="19723">MSLYNNHLSTPKEKKELYSRLPEGFFKDLQIVPHNFFSPQNPDHGLFIDYQMKLDLFSETYAKIADIELPNLKKEQDFIKIKNITPCQDLKNESYFDQISTKLRAKEGDDMIRCENWTLNLNNEKEVDYKIKFYQSKTDRFYGLLFPPTIYKYAYFYYTNKSFI</sequence>
<protein>
    <submittedName>
        <fullName evidence="1">Uncharacterized protein</fullName>
    </submittedName>
</protein>
<dbReference type="AlphaFoldDB" id="A0A0V0QJM8"/>
<organism evidence="1 2">
    <name type="scientific">Pseudocohnilembus persalinus</name>
    <name type="common">Ciliate</name>
    <dbReference type="NCBI Taxonomy" id="266149"/>
    <lineage>
        <taxon>Eukaryota</taxon>
        <taxon>Sar</taxon>
        <taxon>Alveolata</taxon>
        <taxon>Ciliophora</taxon>
        <taxon>Intramacronucleata</taxon>
        <taxon>Oligohymenophorea</taxon>
        <taxon>Scuticociliatia</taxon>
        <taxon>Philasterida</taxon>
        <taxon>Pseudocohnilembidae</taxon>
        <taxon>Pseudocohnilembus</taxon>
    </lineage>
</organism>
<name>A0A0V0QJM8_PSEPJ</name>
<reference evidence="1 2" key="1">
    <citation type="journal article" date="2015" name="Sci. Rep.">
        <title>Genome of the facultative scuticociliatosis pathogen Pseudocohnilembus persalinus provides insight into its virulence through horizontal gene transfer.</title>
        <authorList>
            <person name="Xiong J."/>
            <person name="Wang G."/>
            <person name="Cheng J."/>
            <person name="Tian M."/>
            <person name="Pan X."/>
            <person name="Warren A."/>
            <person name="Jiang C."/>
            <person name="Yuan D."/>
            <person name="Miao W."/>
        </authorList>
    </citation>
    <scope>NUCLEOTIDE SEQUENCE [LARGE SCALE GENOMIC DNA]</scope>
    <source>
        <strain evidence="1">36N120E</strain>
    </source>
</reference>
<dbReference type="EMBL" id="LDAU01000155">
    <property type="protein sequence ID" value="KRX02406.1"/>
    <property type="molecule type" value="Genomic_DNA"/>
</dbReference>
<accession>A0A0V0QJM8</accession>
<gene>
    <name evidence="1" type="ORF">PPERSA_10023</name>
</gene>
<dbReference type="OMA" id="PPTTMKF"/>
<dbReference type="OrthoDB" id="289618at2759"/>
<proteinExistence type="predicted"/>
<dbReference type="Proteomes" id="UP000054937">
    <property type="component" value="Unassembled WGS sequence"/>
</dbReference>
<comment type="caution">
    <text evidence="1">The sequence shown here is derived from an EMBL/GenBank/DDBJ whole genome shotgun (WGS) entry which is preliminary data.</text>
</comment>